<sequence length="105" mass="12525">MTNPKAKDLINLPIEERDKLYQYPYTGPYAGEPELYEILHLKESREIWGIDHLAIYKDCPACGNTKAEWIRQEWAICFDCLITFDAFEMYYDLSEMDKPEDYEEE</sequence>
<dbReference type="EMBL" id="LAZR01000314">
    <property type="protein sequence ID" value="KKN75177.1"/>
    <property type="molecule type" value="Genomic_DNA"/>
</dbReference>
<name>A0A0F9TJU3_9ZZZZ</name>
<accession>A0A0F9TJU3</accession>
<protein>
    <submittedName>
        <fullName evidence="1">Uncharacterized protein</fullName>
    </submittedName>
</protein>
<dbReference type="AlphaFoldDB" id="A0A0F9TJU3"/>
<proteinExistence type="predicted"/>
<comment type="caution">
    <text evidence="1">The sequence shown here is derived from an EMBL/GenBank/DDBJ whole genome shotgun (WGS) entry which is preliminary data.</text>
</comment>
<reference evidence="1" key="1">
    <citation type="journal article" date="2015" name="Nature">
        <title>Complex archaea that bridge the gap between prokaryotes and eukaryotes.</title>
        <authorList>
            <person name="Spang A."/>
            <person name="Saw J.H."/>
            <person name="Jorgensen S.L."/>
            <person name="Zaremba-Niedzwiedzka K."/>
            <person name="Martijn J."/>
            <person name="Lind A.E."/>
            <person name="van Eijk R."/>
            <person name="Schleper C."/>
            <person name="Guy L."/>
            <person name="Ettema T.J."/>
        </authorList>
    </citation>
    <scope>NUCLEOTIDE SEQUENCE</scope>
</reference>
<evidence type="ECO:0000313" key="1">
    <source>
        <dbReference type="EMBL" id="KKN75177.1"/>
    </source>
</evidence>
<organism evidence="1">
    <name type="scientific">marine sediment metagenome</name>
    <dbReference type="NCBI Taxonomy" id="412755"/>
    <lineage>
        <taxon>unclassified sequences</taxon>
        <taxon>metagenomes</taxon>
        <taxon>ecological metagenomes</taxon>
    </lineage>
</organism>
<gene>
    <name evidence="1" type="ORF">LCGC14_0383360</name>
</gene>